<accession>A0A645FSD1</accession>
<dbReference type="EMBL" id="VSSQ01064457">
    <property type="protein sequence ID" value="MPN17351.1"/>
    <property type="molecule type" value="Genomic_DNA"/>
</dbReference>
<dbReference type="InterPro" id="IPR039470">
    <property type="entry name" value="Nuc_deoxyri_tr2"/>
</dbReference>
<dbReference type="Pfam" id="PF15891">
    <property type="entry name" value="Nuc_deoxyri_tr2"/>
    <property type="match status" value="1"/>
</dbReference>
<dbReference type="PANTHER" id="PTHR36300:SF1">
    <property type="entry name" value="RAW, ISOFORM A"/>
    <property type="match status" value="1"/>
</dbReference>
<evidence type="ECO:0000313" key="1">
    <source>
        <dbReference type="EMBL" id="MPN17351.1"/>
    </source>
</evidence>
<dbReference type="GO" id="GO:0005886">
    <property type="term" value="C:plasma membrane"/>
    <property type="evidence" value="ECO:0007669"/>
    <property type="project" value="TreeGrafter"/>
</dbReference>
<dbReference type="AlphaFoldDB" id="A0A645FSD1"/>
<comment type="caution">
    <text evidence="1">The sequence shown here is derived from an EMBL/GenBank/DDBJ whole genome shotgun (WGS) entry which is preliminary data.</text>
</comment>
<reference evidence="1" key="1">
    <citation type="submission" date="2019-08" db="EMBL/GenBank/DDBJ databases">
        <authorList>
            <person name="Kucharzyk K."/>
            <person name="Murdoch R.W."/>
            <person name="Higgins S."/>
            <person name="Loffler F."/>
        </authorList>
    </citation>
    <scope>NUCLEOTIDE SEQUENCE</scope>
</reference>
<sequence>MLFWALIEGDEYMKDKVFLGGTCNESTWRKTLVTMLRVDYFDPVVDDWTEESIKIEDMQKQVCKYHLYVITKEITGFYSIAEAVYDACIIPKRTLFCVLYNGMNEGQRRSLQAVETLITKCGANIFHNLSDIAGFLNSRK</sequence>
<dbReference type="PANTHER" id="PTHR36300">
    <property type="entry name" value="RAW, ISOFORM A"/>
    <property type="match status" value="1"/>
</dbReference>
<proteinExistence type="predicted"/>
<name>A0A645FSD1_9ZZZZ</name>
<organism evidence="1">
    <name type="scientific">bioreactor metagenome</name>
    <dbReference type="NCBI Taxonomy" id="1076179"/>
    <lineage>
        <taxon>unclassified sequences</taxon>
        <taxon>metagenomes</taxon>
        <taxon>ecological metagenomes</taxon>
    </lineage>
</organism>
<protein>
    <submittedName>
        <fullName evidence="1">Uncharacterized protein</fullName>
    </submittedName>
</protein>
<gene>
    <name evidence="1" type="ORF">SDC9_164704</name>
</gene>
<dbReference type="Gene3D" id="3.40.50.450">
    <property type="match status" value="1"/>
</dbReference>